<reference evidence="17" key="1">
    <citation type="submission" date="2005-10" db="EMBL/GenBank/DDBJ databases">
        <authorList>
            <person name="Loftus B.J."/>
            <person name="Nene V.M."/>
            <person name="Hannick L.I."/>
            <person name="Bidwell S."/>
            <person name="Haas B."/>
            <person name="Amedeo P."/>
            <person name="Orvis J."/>
            <person name="Wortman J.R."/>
            <person name="White O.R."/>
            <person name="Salzberg S."/>
            <person name="Shumway M."/>
            <person name="Koo H."/>
            <person name="Zhao Y."/>
            <person name="Holmes M."/>
            <person name="Miller J."/>
            <person name="Schatz M."/>
            <person name="Pop M."/>
            <person name="Pai G."/>
            <person name="Utterback T."/>
            <person name="Rogers Y.-H."/>
            <person name="Kravitz S."/>
            <person name="Fraser C.M."/>
        </authorList>
    </citation>
    <scope>NUCLEOTIDE SEQUENCE</scope>
    <source>
        <strain evidence="17">Liverpool</strain>
    </source>
</reference>
<dbReference type="PRINTS" id="PR00385">
    <property type="entry name" value="P450"/>
</dbReference>
<dbReference type="Pfam" id="PF00067">
    <property type="entry name" value="p450"/>
    <property type="match status" value="1"/>
</dbReference>
<dbReference type="GO" id="GO:0005789">
    <property type="term" value="C:endoplasmic reticulum membrane"/>
    <property type="evidence" value="ECO:0007669"/>
    <property type="project" value="UniProtKB-SubCell"/>
</dbReference>
<dbReference type="GeneID" id="5569823"/>
<keyword evidence="9" id="KW-0492">Microsome</keyword>
<dbReference type="HOGENOM" id="CLU_001570_5_2_1"/>
<evidence type="ECO:0000313" key="17">
    <source>
        <dbReference type="EMBL" id="EAT47610.2"/>
    </source>
</evidence>
<sequence length="538" mass="61584">METLVWIALVLLIIIFLIYRWSIACYDYFEKRNILYVKPYPFFGGLWPVFCRKLHPTDATIMGYNMFPERRCSGLFTFRNPAYLIHDPTLAKQIMVKDFDHFTDHMNTISADVDPILGRALFFMGGSRWRHGRAGLSPAFTGSKMRNMFVLLSKHVDEAMRRLVEDAGEGALEVEIRELFQKLGNDITTSISFGVEVDSVHNPGNTFLEMGKLLIATSAFQGFKYLLSLVVPESVFKFFGVRFFPKEAADFYLDIVTETISHREKNKIVRPDFIQLFVQARKNELKKDNTDDNFKSAGFTTVDEYIESSTENGQYTDLDIAAVALSFFFGGIETTTTAICFAVYEIVLNATIKEKLQTEIDSVKEGLEGRPLSYEILQQMKYLDMVVSEALRRWPPVGVTNRACVKTYAFEENDGTTVTIEEGQVVHIPVQSFHRDSNYFPDPLRFDPERFSDENKHVINQDAFLPFGSGPRNCVGSRLALMQAKCILYYFFCTLFDGLFQQNGPTDQTQDYVSLLRSAEWFVVSFDAEHGKVVKYKK</sequence>
<keyword evidence="11 14" id="KW-0408">Iron</keyword>
<dbReference type="Proteomes" id="UP000682892">
    <property type="component" value="Unassembled WGS sequence"/>
</dbReference>
<keyword evidence="7 14" id="KW-0479">Metal-binding</keyword>
<dbReference type="InterPro" id="IPR050476">
    <property type="entry name" value="Insect_CytP450_Detox"/>
</dbReference>
<evidence type="ECO:0000256" key="14">
    <source>
        <dbReference type="PIRSR" id="PIRSR602401-1"/>
    </source>
</evidence>
<comment type="subcellular location">
    <subcellularLocation>
        <location evidence="4">Endoplasmic reticulum membrane</location>
        <topology evidence="4">Peripheral membrane protein</topology>
    </subcellularLocation>
    <subcellularLocation>
        <location evidence="3">Microsome membrane</location>
        <topology evidence="3">Peripheral membrane protein</topology>
    </subcellularLocation>
</comment>
<evidence type="ECO:0000256" key="7">
    <source>
        <dbReference type="ARBA" id="ARBA00022723"/>
    </source>
</evidence>
<dbReference type="CDD" id="cd11056">
    <property type="entry name" value="CYP6-like"/>
    <property type="match status" value="1"/>
</dbReference>
<evidence type="ECO:0000256" key="8">
    <source>
        <dbReference type="ARBA" id="ARBA00022824"/>
    </source>
</evidence>
<dbReference type="VEuPathDB" id="VectorBase:AAEL001292"/>
<accession>Q17LK3</accession>
<dbReference type="OrthoDB" id="2789670at2759"/>
<dbReference type="FunFam" id="1.10.630.10:FF:000042">
    <property type="entry name" value="Cytochrome P450"/>
    <property type="match status" value="1"/>
</dbReference>
<dbReference type="PROSITE" id="PS00086">
    <property type="entry name" value="CYTOCHROME_P450"/>
    <property type="match status" value="1"/>
</dbReference>
<evidence type="ECO:0000256" key="15">
    <source>
        <dbReference type="RuleBase" id="RU000461"/>
    </source>
</evidence>
<dbReference type="InterPro" id="IPR017972">
    <property type="entry name" value="Cyt_P450_CS"/>
</dbReference>
<dbReference type="AlphaFoldDB" id="Q17LK3"/>
<dbReference type="PaxDb" id="7159-AAEL001292-PA"/>
<dbReference type="PANTHER" id="PTHR24292:SF54">
    <property type="entry name" value="CYP9F3-RELATED"/>
    <property type="match status" value="1"/>
</dbReference>
<name>Q17LK3_AEDAE</name>
<dbReference type="eggNOG" id="KOG0158">
    <property type="taxonomic scope" value="Eukaryota"/>
</dbReference>
<evidence type="ECO:0000256" key="16">
    <source>
        <dbReference type="SAM" id="Phobius"/>
    </source>
</evidence>
<dbReference type="PhylomeDB" id="Q17LK3"/>
<feature type="binding site" description="axial binding residue" evidence="14">
    <location>
        <position position="474"/>
    </location>
    <ligand>
        <name>heme</name>
        <dbReference type="ChEBI" id="CHEBI:30413"/>
    </ligand>
    <ligandPart>
        <name>Fe</name>
        <dbReference type="ChEBI" id="CHEBI:18248"/>
    </ligandPart>
</feature>
<evidence type="ECO:0000256" key="3">
    <source>
        <dbReference type="ARBA" id="ARBA00004174"/>
    </source>
</evidence>
<evidence type="ECO:0000256" key="11">
    <source>
        <dbReference type="ARBA" id="ARBA00023004"/>
    </source>
</evidence>
<dbReference type="EMBL" id="CH477214">
    <property type="protein sequence ID" value="EAT47610.2"/>
    <property type="molecule type" value="Genomic_DNA"/>
</dbReference>
<evidence type="ECO:0000256" key="1">
    <source>
        <dbReference type="ARBA" id="ARBA00001971"/>
    </source>
</evidence>
<keyword evidence="16" id="KW-1133">Transmembrane helix</keyword>
<dbReference type="InterPro" id="IPR001128">
    <property type="entry name" value="Cyt_P450"/>
</dbReference>
<evidence type="ECO:0000256" key="12">
    <source>
        <dbReference type="ARBA" id="ARBA00023033"/>
    </source>
</evidence>
<keyword evidence="12 15" id="KW-0503">Monooxygenase</keyword>
<evidence type="ECO:0000256" key="5">
    <source>
        <dbReference type="ARBA" id="ARBA00010617"/>
    </source>
</evidence>
<dbReference type="SUPFAM" id="SSF48264">
    <property type="entry name" value="Cytochrome P450"/>
    <property type="match status" value="1"/>
</dbReference>
<comment type="similarity">
    <text evidence="5 15">Belongs to the cytochrome P450 family.</text>
</comment>
<dbReference type="GO" id="GO:0016705">
    <property type="term" value="F:oxidoreductase activity, acting on paired donors, with incorporation or reduction of molecular oxygen"/>
    <property type="evidence" value="ECO:0007669"/>
    <property type="project" value="InterPro"/>
</dbReference>
<dbReference type="GO" id="GO:0005506">
    <property type="term" value="F:iron ion binding"/>
    <property type="evidence" value="ECO:0007669"/>
    <property type="project" value="InterPro"/>
</dbReference>
<feature type="transmembrane region" description="Helical" evidence="16">
    <location>
        <begin position="6"/>
        <end position="29"/>
    </location>
</feature>
<reference evidence="17" key="2">
    <citation type="journal article" date="2007" name="Science">
        <title>Genome sequence of Aedes aegypti, a major arbovirus vector.</title>
        <authorList>
            <person name="Nene V."/>
            <person name="Wortman J.R."/>
            <person name="Lawson D."/>
            <person name="Haas B."/>
            <person name="Kodira C."/>
            <person name="Tu Z.J."/>
            <person name="Loftus B."/>
            <person name="Xi Z."/>
            <person name="Megy K."/>
            <person name="Grabherr M."/>
            <person name="Ren Q."/>
            <person name="Zdobnov E.M."/>
            <person name="Lobo N.F."/>
            <person name="Campbell K.S."/>
            <person name="Brown S.E."/>
            <person name="Bonaldo M.F."/>
            <person name="Zhu J."/>
            <person name="Sinkins S.P."/>
            <person name="Hogenkamp D.G."/>
            <person name="Amedeo P."/>
            <person name="Arensburger P."/>
            <person name="Atkinson P.W."/>
            <person name="Bidwell S."/>
            <person name="Biedler J."/>
            <person name="Birney E."/>
            <person name="Bruggner R.V."/>
            <person name="Costas J."/>
            <person name="Coy M.R."/>
            <person name="Crabtree J."/>
            <person name="Crawford M."/>
            <person name="Debruyn B."/>
            <person name="Decaprio D."/>
            <person name="Eiglmeier K."/>
            <person name="Eisenstadt E."/>
            <person name="El-Dorry H."/>
            <person name="Gelbart W.M."/>
            <person name="Gomes S.L."/>
            <person name="Hammond M."/>
            <person name="Hannick L.I."/>
            <person name="Hogan J.R."/>
            <person name="Holmes M.H."/>
            <person name="Jaffe D."/>
            <person name="Johnston J.S."/>
            <person name="Kennedy R.C."/>
            <person name="Koo H."/>
            <person name="Kravitz S."/>
            <person name="Kriventseva E.V."/>
            <person name="Kulp D."/>
            <person name="Labutti K."/>
            <person name="Lee E."/>
            <person name="Li S."/>
            <person name="Lovin D.D."/>
            <person name="Mao C."/>
            <person name="Mauceli E."/>
            <person name="Menck C.F."/>
            <person name="Miller J.R."/>
            <person name="Montgomery P."/>
            <person name="Mori A."/>
            <person name="Nascimento A.L."/>
            <person name="Naveira H.F."/>
            <person name="Nusbaum C."/>
            <person name="O'leary S."/>
            <person name="Orvis J."/>
            <person name="Pertea M."/>
            <person name="Quesneville H."/>
            <person name="Reidenbach K.R."/>
            <person name="Rogers Y.H."/>
            <person name="Roth C.W."/>
            <person name="Schneider J.R."/>
            <person name="Schatz M."/>
            <person name="Shumway M."/>
            <person name="Stanke M."/>
            <person name="Stinson E.O."/>
            <person name="Tubio J.M."/>
            <person name="Vanzee J.P."/>
            <person name="Verjovski-Almeida S."/>
            <person name="Werner D."/>
            <person name="White O."/>
            <person name="Wyder S."/>
            <person name="Zeng Q."/>
            <person name="Zhao Q."/>
            <person name="Zhao Y."/>
            <person name="Hill C.A."/>
            <person name="Raikhel A.S."/>
            <person name="Soares M.B."/>
            <person name="Knudson D.L."/>
            <person name="Lee N.H."/>
            <person name="Galagan J."/>
            <person name="Salzberg S.L."/>
            <person name="Paulsen I.T."/>
            <person name="Dimopoulos G."/>
            <person name="Collins F.H."/>
            <person name="Birren B."/>
            <person name="Fraser-Liggett C.M."/>
            <person name="Severson D.W."/>
        </authorList>
    </citation>
    <scope>NUCLEOTIDE SEQUENCE [LARGE SCALE GENOMIC DNA]</scope>
    <source>
        <strain evidence="17">Liverpool</strain>
    </source>
</reference>
<protein>
    <submittedName>
        <fullName evidence="17">AAEL001292-PA</fullName>
    </submittedName>
</protein>
<reference evidence="17" key="3">
    <citation type="submission" date="2012-09" db="EMBL/GenBank/DDBJ databases">
        <authorList>
            <consortium name="VectorBase"/>
        </authorList>
    </citation>
    <scope>NUCLEOTIDE SEQUENCE</scope>
    <source>
        <strain evidence="17">Liverpool</strain>
    </source>
</reference>
<proteinExistence type="inferred from homology"/>
<dbReference type="STRING" id="7159.Q17LK3"/>
<dbReference type="GO" id="GO:0020037">
    <property type="term" value="F:heme binding"/>
    <property type="evidence" value="ECO:0007669"/>
    <property type="project" value="InterPro"/>
</dbReference>
<evidence type="ECO:0000256" key="10">
    <source>
        <dbReference type="ARBA" id="ARBA00023002"/>
    </source>
</evidence>
<dbReference type="PANTHER" id="PTHR24292">
    <property type="entry name" value="CYTOCHROME P450"/>
    <property type="match status" value="1"/>
</dbReference>
<keyword evidence="10 15" id="KW-0560">Oxidoreductase</keyword>
<dbReference type="InterPro" id="IPR002401">
    <property type="entry name" value="Cyt_P450_E_grp-I"/>
</dbReference>
<dbReference type="KEGG" id="aag:5569823"/>
<gene>
    <name evidence="17" type="primary">CYP9M7</name>
    <name evidence="17" type="ORF">AaeL_AAEL001292</name>
</gene>
<evidence type="ECO:0000256" key="2">
    <source>
        <dbReference type="ARBA" id="ARBA00003690"/>
    </source>
</evidence>
<keyword evidence="16" id="KW-0812">Transmembrane</keyword>
<evidence type="ECO:0000256" key="4">
    <source>
        <dbReference type="ARBA" id="ARBA00004406"/>
    </source>
</evidence>
<dbReference type="PRINTS" id="PR00463">
    <property type="entry name" value="EP450I"/>
</dbReference>
<dbReference type="Gene3D" id="1.10.630.10">
    <property type="entry name" value="Cytochrome P450"/>
    <property type="match status" value="1"/>
</dbReference>
<evidence type="ECO:0000313" key="18">
    <source>
        <dbReference type="Proteomes" id="UP000682892"/>
    </source>
</evidence>
<evidence type="ECO:0000256" key="6">
    <source>
        <dbReference type="ARBA" id="ARBA00022617"/>
    </source>
</evidence>
<dbReference type="InterPro" id="IPR036396">
    <property type="entry name" value="Cyt_P450_sf"/>
</dbReference>
<comment type="function">
    <text evidence="2">May be involved in the metabolism of insect hormones and in the breakdown of synthetic insecticides.</text>
</comment>
<keyword evidence="6 14" id="KW-0349">Heme</keyword>
<keyword evidence="13 16" id="KW-0472">Membrane</keyword>
<organism evidence="17 18">
    <name type="scientific">Aedes aegypti</name>
    <name type="common">Yellowfever mosquito</name>
    <name type="synonym">Culex aegypti</name>
    <dbReference type="NCBI Taxonomy" id="7159"/>
    <lineage>
        <taxon>Eukaryota</taxon>
        <taxon>Metazoa</taxon>
        <taxon>Ecdysozoa</taxon>
        <taxon>Arthropoda</taxon>
        <taxon>Hexapoda</taxon>
        <taxon>Insecta</taxon>
        <taxon>Pterygota</taxon>
        <taxon>Neoptera</taxon>
        <taxon>Endopterygota</taxon>
        <taxon>Diptera</taxon>
        <taxon>Nematocera</taxon>
        <taxon>Culicoidea</taxon>
        <taxon>Culicidae</taxon>
        <taxon>Culicinae</taxon>
        <taxon>Aedini</taxon>
        <taxon>Aedes</taxon>
        <taxon>Stegomyia</taxon>
    </lineage>
</organism>
<comment type="cofactor">
    <cofactor evidence="1 14">
        <name>heme</name>
        <dbReference type="ChEBI" id="CHEBI:30413"/>
    </cofactor>
</comment>
<evidence type="ECO:0000256" key="9">
    <source>
        <dbReference type="ARBA" id="ARBA00022848"/>
    </source>
</evidence>
<evidence type="ECO:0000256" key="13">
    <source>
        <dbReference type="ARBA" id="ARBA00023136"/>
    </source>
</evidence>
<keyword evidence="8" id="KW-0256">Endoplasmic reticulum</keyword>
<dbReference type="GO" id="GO:0004497">
    <property type="term" value="F:monooxygenase activity"/>
    <property type="evidence" value="ECO:0007669"/>
    <property type="project" value="UniProtKB-KW"/>
</dbReference>